<dbReference type="Pfam" id="PF00362">
    <property type="entry name" value="Integrin_beta"/>
    <property type="match status" value="1"/>
</dbReference>
<keyword evidence="10" id="KW-0472">Membrane</keyword>
<dbReference type="GO" id="GO:0009986">
    <property type="term" value="C:cell surface"/>
    <property type="evidence" value="ECO:0007669"/>
    <property type="project" value="TreeGrafter"/>
</dbReference>
<dbReference type="AlphaFoldDB" id="A0AAV2Q6N2"/>
<evidence type="ECO:0000256" key="5">
    <source>
        <dbReference type="ARBA" id="ARBA00022729"/>
    </source>
</evidence>
<dbReference type="Pfam" id="PF23105">
    <property type="entry name" value="EGF_integrin"/>
    <property type="match status" value="1"/>
</dbReference>
<dbReference type="InterPro" id="IPR015812">
    <property type="entry name" value="Integrin_bsu"/>
</dbReference>
<evidence type="ECO:0000256" key="8">
    <source>
        <dbReference type="ARBA" id="ARBA00022989"/>
    </source>
</evidence>
<dbReference type="GO" id="GO:0007157">
    <property type="term" value="P:heterophilic cell-cell adhesion via plasma membrane cell adhesion molecules"/>
    <property type="evidence" value="ECO:0007669"/>
    <property type="project" value="UniProtKB-ARBA"/>
</dbReference>
<comment type="similarity">
    <text evidence="2 13">Belongs to the integrin beta chain family.</text>
</comment>
<dbReference type="SUPFAM" id="SSF103575">
    <property type="entry name" value="Plexin repeat"/>
    <property type="match status" value="1"/>
</dbReference>
<feature type="non-terminal residue" evidence="16">
    <location>
        <position position="1"/>
    </location>
</feature>
<dbReference type="InterPro" id="IPR057073">
    <property type="entry name" value="EGF_integrin_2"/>
</dbReference>
<dbReference type="EMBL" id="CAXKWB010004428">
    <property type="protein sequence ID" value="CAL4073744.1"/>
    <property type="molecule type" value="Genomic_DNA"/>
</dbReference>
<evidence type="ECO:0000313" key="16">
    <source>
        <dbReference type="EMBL" id="CAL4073744.1"/>
    </source>
</evidence>
<sequence length="673" mass="74725">GARCGCCFLLRPRTKCMMKLSFPHQLVWQAVLLLSLISLQLIHAQVSVCGTKTSCGDCIQVPDCKWCSKLKTNASTTSKVQCFASSKNLSDICFSETSEYVENPEQTEDIIQDQPLTETENIDDSRRPIQLKPQEVNLKLRKGMVYSLEVEYVQAEQYPVDLYYLMDLSNSMKDDKENVAGLGKTIATELLKHTRKQCIMRICRINLPFIRNLVKTLKNPCTAQEPCATPYSFKNDLPLTDKFKQFQIGVDGALISGNIDSPEGGFDGLMQVMKCKNQIGWDDNVRKIVVFSTDASFHFAGDGKLAGVVIPNDEQCHLNNTNEYKDFLEYDYPSVSQINKVAKEENINIIFAIAGAKHRELYTDLSSQIEASSMGILSRSSTDVVDLVVNQYKAISSKIEIKDNTAELGGQLALEVEAKCPRDTDYVKKRSCDNLKTGDRVDLRLNITLLSCKESDPLKLVVQTAQDNITIQVETLCKCNCEMEPNHPLNIKNSTECGNDGSLICGVCDCDQDFYGKNCQCQIGHGHSSSEEDRENCYKDGDEKECSGNGHCSCGQCECKERKLIKKICDSFQNMLFSDALGCGITGEQRSFNNDTCNSTPAIRALNCHEYKLPSSCMCTPTAALCNKDTVKLVKICACFQCTFSGLSRKDSVNLVNISVCNQRACEKLGGSG</sequence>
<evidence type="ECO:0000259" key="15">
    <source>
        <dbReference type="SMART" id="SM00187"/>
    </source>
</evidence>
<feature type="domain" description="Integrin beta subunit VWA" evidence="15">
    <location>
        <begin position="54"/>
        <end position="479"/>
    </location>
</feature>
<gene>
    <name evidence="16" type="ORF">MNOR_LOCUS9231</name>
</gene>
<dbReference type="SUPFAM" id="SSF53300">
    <property type="entry name" value="vWA-like"/>
    <property type="match status" value="1"/>
</dbReference>
<dbReference type="GO" id="GO:0007229">
    <property type="term" value="P:integrin-mediated signaling pathway"/>
    <property type="evidence" value="ECO:0007669"/>
    <property type="project" value="UniProtKB-KW"/>
</dbReference>
<evidence type="ECO:0000256" key="7">
    <source>
        <dbReference type="ARBA" id="ARBA00022889"/>
    </source>
</evidence>
<keyword evidence="12" id="KW-0325">Glycoprotein</keyword>
<dbReference type="PANTHER" id="PTHR10082:SF60">
    <property type="entry name" value="INTEGRIN BETA-PS"/>
    <property type="match status" value="1"/>
</dbReference>
<dbReference type="PANTHER" id="PTHR10082">
    <property type="entry name" value="INTEGRIN BETA SUBUNIT"/>
    <property type="match status" value="1"/>
</dbReference>
<dbReference type="PROSITE" id="PS00243">
    <property type="entry name" value="I_EGF_1"/>
    <property type="match status" value="1"/>
</dbReference>
<evidence type="ECO:0000256" key="4">
    <source>
        <dbReference type="ARBA" id="ARBA00022692"/>
    </source>
</evidence>
<dbReference type="SUPFAM" id="SSF69179">
    <property type="entry name" value="Integrin domains"/>
    <property type="match status" value="1"/>
</dbReference>
<keyword evidence="8" id="KW-1133">Transmembrane helix</keyword>
<evidence type="ECO:0000256" key="14">
    <source>
        <dbReference type="SAM" id="SignalP"/>
    </source>
</evidence>
<evidence type="ECO:0000256" key="1">
    <source>
        <dbReference type="ARBA" id="ARBA00004251"/>
    </source>
</evidence>
<dbReference type="PRINTS" id="PR01186">
    <property type="entry name" value="INTEGRINB"/>
</dbReference>
<dbReference type="Proteomes" id="UP001497623">
    <property type="component" value="Unassembled WGS sequence"/>
</dbReference>
<organism evidence="16 17">
    <name type="scientific">Meganyctiphanes norvegica</name>
    <name type="common">Northern krill</name>
    <name type="synonym">Thysanopoda norvegica</name>
    <dbReference type="NCBI Taxonomy" id="48144"/>
    <lineage>
        <taxon>Eukaryota</taxon>
        <taxon>Metazoa</taxon>
        <taxon>Ecdysozoa</taxon>
        <taxon>Arthropoda</taxon>
        <taxon>Crustacea</taxon>
        <taxon>Multicrustacea</taxon>
        <taxon>Malacostraca</taxon>
        <taxon>Eumalacostraca</taxon>
        <taxon>Eucarida</taxon>
        <taxon>Euphausiacea</taxon>
        <taxon>Euphausiidae</taxon>
        <taxon>Meganyctiphanes</taxon>
    </lineage>
</organism>
<evidence type="ECO:0000256" key="3">
    <source>
        <dbReference type="ARBA" id="ARBA00022475"/>
    </source>
</evidence>
<keyword evidence="6" id="KW-0677">Repeat</keyword>
<keyword evidence="9 13" id="KW-0401">Integrin</keyword>
<dbReference type="GO" id="GO:0007160">
    <property type="term" value="P:cell-matrix adhesion"/>
    <property type="evidence" value="ECO:0007669"/>
    <property type="project" value="TreeGrafter"/>
</dbReference>
<keyword evidence="11" id="KW-1015">Disulfide bond</keyword>
<feature type="non-terminal residue" evidence="16">
    <location>
        <position position="673"/>
    </location>
</feature>
<name>A0AAV2Q6N2_MEGNR</name>
<dbReference type="FunFam" id="3.40.50.410:FF:000002">
    <property type="entry name" value="Integrin beta"/>
    <property type="match status" value="1"/>
</dbReference>
<reference evidence="16 17" key="1">
    <citation type="submission" date="2024-05" db="EMBL/GenBank/DDBJ databases">
        <authorList>
            <person name="Wallberg A."/>
        </authorList>
    </citation>
    <scope>NUCLEOTIDE SEQUENCE [LARGE SCALE GENOMIC DNA]</scope>
</reference>
<comment type="subcellular location">
    <subcellularLocation>
        <location evidence="1 13">Cell membrane</location>
        <topology evidence="1 13">Single-pass type I membrane protein</topology>
    </subcellularLocation>
</comment>
<evidence type="ECO:0000313" key="17">
    <source>
        <dbReference type="Proteomes" id="UP001497623"/>
    </source>
</evidence>
<protein>
    <recommendedName>
        <fullName evidence="13">Integrin beta</fullName>
    </recommendedName>
</protein>
<dbReference type="InterPro" id="IPR032695">
    <property type="entry name" value="Integrin_dom_sf"/>
</dbReference>
<evidence type="ECO:0000256" key="9">
    <source>
        <dbReference type="ARBA" id="ARBA00023037"/>
    </source>
</evidence>
<dbReference type="GO" id="GO:0008305">
    <property type="term" value="C:integrin complex"/>
    <property type="evidence" value="ECO:0007669"/>
    <property type="project" value="TreeGrafter"/>
</dbReference>
<dbReference type="Gene3D" id="3.40.50.410">
    <property type="entry name" value="von Willebrand factor, type A domain"/>
    <property type="match status" value="1"/>
</dbReference>
<feature type="chain" id="PRO_5043965698" description="Integrin beta" evidence="14">
    <location>
        <begin position="45"/>
        <end position="673"/>
    </location>
</feature>
<evidence type="ECO:0000256" key="10">
    <source>
        <dbReference type="ARBA" id="ARBA00023136"/>
    </source>
</evidence>
<dbReference type="GO" id="GO:0016477">
    <property type="term" value="P:cell migration"/>
    <property type="evidence" value="ECO:0007669"/>
    <property type="project" value="TreeGrafter"/>
</dbReference>
<accession>A0AAV2Q6N2</accession>
<dbReference type="Gene3D" id="2.60.40.1510">
    <property type="entry name" value="ntegrin, alpha v. Chain A, domain 3"/>
    <property type="match status" value="1"/>
</dbReference>
<keyword evidence="4 13" id="KW-0812">Transmembrane</keyword>
<keyword evidence="5 14" id="KW-0732">Signal</keyword>
<dbReference type="SMART" id="SM00187">
    <property type="entry name" value="INB"/>
    <property type="match status" value="1"/>
</dbReference>
<dbReference type="GO" id="GO:0033627">
    <property type="term" value="P:cell adhesion mediated by integrin"/>
    <property type="evidence" value="ECO:0007669"/>
    <property type="project" value="TreeGrafter"/>
</dbReference>
<dbReference type="GO" id="GO:0005178">
    <property type="term" value="F:integrin binding"/>
    <property type="evidence" value="ECO:0007669"/>
    <property type="project" value="TreeGrafter"/>
</dbReference>
<evidence type="ECO:0000256" key="2">
    <source>
        <dbReference type="ARBA" id="ARBA00007449"/>
    </source>
</evidence>
<dbReference type="InterPro" id="IPR036465">
    <property type="entry name" value="vWFA_dom_sf"/>
</dbReference>
<evidence type="ECO:0000256" key="12">
    <source>
        <dbReference type="ARBA" id="ARBA00023180"/>
    </source>
</evidence>
<evidence type="ECO:0000256" key="11">
    <source>
        <dbReference type="ARBA" id="ARBA00023157"/>
    </source>
</evidence>
<keyword evidence="3" id="KW-1003">Cell membrane</keyword>
<dbReference type="GO" id="GO:0005925">
    <property type="term" value="C:focal adhesion"/>
    <property type="evidence" value="ECO:0007669"/>
    <property type="project" value="TreeGrafter"/>
</dbReference>
<keyword evidence="7 13" id="KW-0130">Cell adhesion</keyword>
<comment type="caution">
    <text evidence="16">The sequence shown here is derived from an EMBL/GenBank/DDBJ whole genome shotgun (WGS) entry which is preliminary data.</text>
</comment>
<dbReference type="InterPro" id="IPR057243">
    <property type="entry name" value="Integrin_I-EGF_CS"/>
</dbReference>
<keyword evidence="17" id="KW-1185">Reference proteome</keyword>
<dbReference type="InterPro" id="IPR002369">
    <property type="entry name" value="Integrin_bsu_VWA"/>
</dbReference>
<proteinExistence type="inferred from homology"/>
<evidence type="ECO:0000256" key="13">
    <source>
        <dbReference type="RuleBase" id="RU000633"/>
    </source>
</evidence>
<evidence type="ECO:0000256" key="6">
    <source>
        <dbReference type="ARBA" id="ARBA00022737"/>
    </source>
</evidence>
<feature type="signal peptide" evidence="14">
    <location>
        <begin position="1"/>
        <end position="44"/>
    </location>
</feature>
<dbReference type="Gene3D" id="2.10.25.10">
    <property type="entry name" value="Laminin"/>
    <property type="match status" value="2"/>
</dbReference>